<evidence type="ECO:0000256" key="1">
    <source>
        <dbReference type="SAM" id="MobiDB-lite"/>
    </source>
</evidence>
<feature type="transmembrane region" description="Helical" evidence="2">
    <location>
        <begin position="24"/>
        <end position="52"/>
    </location>
</feature>
<dbReference type="EMBL" id="CP040004">
    <property type="protein sequence ID" value="QCT41949.1"/>
    <property type="molecule type" value="Genomic_DNA"/>
</dbReference>
<keyword evidence="2" id="KW-0812">Transmembrane</keyword>
<keyword evidence="2" id="KW-1133">Transmembrane helix</keyword>
<evidence type="ECO:0000256" key="2">
    <source>
        <dbReference type="SAM" id="Phobius"/>
    </source>
</evidence>
<dbReference type="OrthoDB" id="9795757at2"/>
<evidence type="ECO:0000313" key="3">
    <source>
        <dbReference type="EMBL" id="QCT41949.1"/>
    </source>
</evidence>
<keyword evidence="4" id="KW-1185">Reference proteome</keyword>
<sequence>MIEINLIPDVKRELLRIRMMRNAVISMSILVGIVSIAIVVFCAVVLGGQLAFELKQDSDIKNKYGELSQISDLDKTVTLQQQLGQIDRLHSDKKINSRLLSLISAINPPAPNNVQISMARLNPEEKTITLEGSAVNGFAALEVLKKTLTSTKVKKGNAEGDGVSLASDMKAGETTFGENAEGKKVLRFAFTFTYPDDLFAHSKEAISIITPTSKTNVTDSRLGVPESLFSRSESTEQKKENQ</sequence>
<protein>
    <recommendedName>
        <fullName evidence="5">PilN domain-containing protein</fullName>
    </recommendedName>
</protein>
<organism evidence="3 4">
    <name type="scientific">Candidatus Nanosynbacter featherlites</name>
    <dbReference type="NCBI Taxonomy" id="2572088"/>
    <lineage>
        <taxon>Bacteria</taxon>
        <taxon>Candidatus Saccharimonadota</taxon>
        <taxon>Candidatus Saccharimonadia</taxon>
        <taxon>Candidatus Nanosynbacterales</taxon>
        <taxon>Candidatus Nanosynbacteraceae</taxon>
        <taxon>Candidatus Nanosynbacter</taxon>
    </lineage>
</organism>
<gene>
    <name evidence="3" type="ORF">FBF37_00420</name>
</gene>
<dbReference type="RefSeq" id="WP_138078422.1">
    <property type="nucleotide sequence ID" value="NZ_CP040004.1"/>
</dbReference>
<feature type="region of interest" description="Disordered" evidence="1">
    <location>
        <begin position="215"/>
        <end position="242"/>
    </location>
</feature>
<keyword evidence="2" id="KW-0472">Membrane</keyword>
<dbReference type="AlphaFoldDB" id="A0A4P9A2H6"/>
<reference evidence="3 4" key="1">
    <citation type="submission" date="2019-04" db="EMBL/GenBank/DDBJ databases">
        <title>Saccharibacteria TM7 genomes.</title>
        <authorList>
            <person name="Bor B."/>
            <person name="He X."/>
            <person name="Chen T."/>
            <person name="Dewhirst F.E."/>
        </authorList>
    </citation>
    <scope>NUCLEOTIDE SEQUENCE [LARGE SCALE GENOMIC DNA]</scope>
    <source>
        <strain evidence="3 4">BB001</strain>
    </source>
</reference>
<evidence type="ECO:0008006" key="5">
    <source>
        <dbReference type="Google" id="ProtNLM"/>
    </source>
</evidence>
<evidence type="ECO:0000313" key="4">
    <source>
        <dbReference type="Proteomes" id="UP000310639"/>
    </source>
</evidence>
<feature type="compositionally biased region" description="Basic and acidic residues" evidence="1">
    <location>
        <begin position="233"/>
        <end position="242"/>
    </location>
</feature>
<dbReference type="KEGG" id="nft:FBF37_00420"/>
<dbReference type="Proteomes" id="UP000310639">
    <property type="component" value="Chromosome"/>
</dbReference>
<proteinExistence type="predicted"/>
<accession>A0A4P9A2H6</accession>
<name>A0A4P9A2H6_9BACT</name>